<dbReference type="NCBIfam" id="NF002114">
    <property type="entry name" value="PRK00951.2-4"/>
    <property type="match status" value="1"/>
</dbReference>
<comment type="pathway">
    <text evidence="1">Amino-acid biosynthesis; L-histidine biosynthesis; L-histidine from 5-phospho-alpha-D-ribose 1-diphosphate: step 6/9.</text>
</comment>
<dbReference type="InterPro" id="IPR038494">
    <property type="entry name" value="IGPD_sf"/>
</dbReference>
<dbReference type="GO" id="GO:0000105">
    <property type="term" value="P:L-histidine biosynthetic process"/>
    <property type="evidence" value="ECO:0007669"/>
    <property type="project" value="UniProtKB-UniPathway"/>
</dbReference>
<accession>A0A381YJ41</accession>
<dbReference type="HAMAP" id="MF_00076">
    <property type="entry name" value="HisB"/>
    <property type="match status" value="1"/>
</dbReference>
<dbReference type="SUPFAM" id="SSF54211">
    <property type="entry name" value="Ribosomal protein S5 domain 2-like"/>
    <property type="match status" value="2"/>
</dbReference>
<dbReference type="PANTHER" id="PTHR23133:SF2">
    <property type="entry name" value="IMIDAZOLEGLYCEROL-PHOSPHATE DEHYDRATASE"/>
    <property type="match status" value="1"/>
</dbReference>
<dbReference type="InterPro" id="IPR020568">
    <property type="entry name" value="Ribosomal_Su5_D2-typ_SF"/>
</dbReference>
<dbReference type="AlphaFoldDB" id="A0A381YJ41"/>
<evidence type="ECO:0000256" key="5">
    <source>
        <dbReference type="ARBA" id="ARBA00023239"/>
    </source>
</evidence>
<evidence type="ECO:0000256" key="3">
    <source>
        <dbReference type="ARBA" id="ARBA00022605"/>
    </source>
</evidence>
<dbReference type="NCBIfam" id="NF002109">
    <property type="entry name" value="PRK00951.1-5"/>
    <property type="match status" value="1"/>
</dbReference>
<dbReference type="NCBIfam" id="NF002111">
    <property type="entry name" value="PRK00951.2-1"/>
    <property type="match status" value="1"/>
</dbReference>
<organism evidence="6">
    <name type="scientific">marine metagenome</name>
    <dbReference type="NCBI Taxonomy" id="408172"/>
    <lineage>
        <taxon>unclassified sequences</taxon>
        <taxon>metagenomes</taxon>
        <taxon>ecological metagenomes</taxon>
    </lineage>
</organism>
<dbReference type="EMBL" id="UINC01018258">
    <property type="protein sequence ID" value="SVA76523.1"/>
    <property type="molecule type" value="Genomic_DNA"/>
</dbReference>
<keyword evidence="3" id="KW-0028">Amino-acid biosynthesis</keyword>
<dbReference type="InterPro" id="IPR020565">
    <property type="entry name" value="ImidazoleglycerP_deHydtase_CS"/>
</dbReference>
<keyword evidence="4" id="KW-0368">Histidine biosynthesis</keyword>
<dbReference type="Pfam" id="PF00475">
    <property type="entry name" value="IGPD"/>
    <property type="match status" value="1"/>
</dbReference>
<protein>
    <recommendedName>
        <fullName evidence="2">Imidazoleglycerol-phosphate dehydratase</fullName>
    </recommendedName>
</protein>
<evidence type="ECO:0000256" key="4">
    <source>
        <dbReference type="ARBA" id="ARBA00023102"/>
    </source>
</evidence>
<dbReference type="PANTHER" id="PTHR23133">
    <property type="entry name" value="IMIDAZOLEGLYCEROL-PHOSPHATE DEHYDRATASE HIS7"/>
    <property type="match status" value="1"/>
</dbReference>
<dbReference type="UniPathway" id="UPA00031">
    <property type="reaction ID" value="UER00011"/>
</dbReference>
<name>A0A381YJ41_9ZZZZ</name>
<dbReference type="GO" id="GO:0004424">
    <property type="term" value="F:imidazoleglycerol-phosphate dehydratase activity"/>
    <property type="evidence" value="ECO:0007669"/>
    <property type="project" value="InterPro"/>
</dbReference>
<keyword evidence="5" id="KW-0456">Lyase</keyword>
<proteinExistence type="inferred from homology"/>
<evidence type="ECO:0000256" key="1">
    <source>
        <dbReference type="ARBA" id="ARBA00005047"/>
    </source>
</evidence>
<dbReference type="FunFam" id="3.30.230.40:FF:000001">
    <property type="entry name" value="Imidazoleglycerol-phosphate dehydratase HisB"/>
    <property type="match status" value="1"/>
</dbReference>
<evidence type="ECO:0000313" key="6">
    <source>
        <dbReference type="EMBL" id="SVA76523.1"/>
    </source>
</evidence>
<reference evidence="6" key="1">
    <citation type="submission" date="2018-05" db="EMBL/GenBank/DDBJ databases">
        <authorList>
            <person name="Lanie J.A."/>
            <person name="Ng W.-L."/>
            <person name="Kazmierczak K.M."/>
            <person name="Andrzejewski T.M."/>
            <person name="Davidsen T.M."/>
            <person name="Wayne K.J."/>
            <person name="Tettelin H."/>
            <person name="Glass J.I."/>
            <person name="Rusch D."/>
            <person name="Podicherti R."/>
            <person name="Tsui H.-C.T."/>
            <person name="Winkler M.E."/>
        </authorList>
    </citation>
    <scope>NUCLEOTIDE SEQUENCE</scope>
</reference>
<sequence length="203" mass="22453">MNKTKTERIGKILRETKETQIEVEINIDGSGISEVDTGIGFLNHMLESFSRHSLIDLKLAAKGDLHVDQHHTVEDTAIVIGSAIAEALGNFSGITRFGSSLLPMDETLTRVSIDVSKRPHLIWKVSFSKPLLGEMDTELFQEWFGAFSQNLGATLHIENIYGENNHHIAESCYKGLARSLREALTIDPRELGRIPSSKGKLGS</sequence>
<dbReference type="PROSITE" id="PS00955">
    <property type="entry name" value="IGP_DEHYDRATASE_2"/>
    <property type="match status" value="1"/>
</dbReference>
<dbReference type="Gene3D" id="3.30.230.40">
    <property type="entry name" value="Imidazole glycerol phosphate dehydratase, domain 1"/>
    <property type="match status" value="2"/>
</dbReference>
<evidence type="ECO:0000256" key="2">
    <source>
        <dbReference type="ARBA" id="ARBA00016664"/>
    </source>
</evidence>
<dbReference type="InterPro" id="IPR000807">
    <property type="entry name" value="ImidazoleglycerolP_deHydtase"/>
</dbReference>
<dbReference type="FunFam" id="3.30.230.40:FF:000003">
    <property type="entry name" value="Imidazoleglycerol-phosphate dehydratase HisB"/>
    <property type="match status" value="1"/>
</dbReference>
<dbReference type="CDD" id="cd07914">
    <property type="entry name" value="IGPD"/>
    <property type="match status" value="1"/>
</dbReference>
<gene>
    <name evidence="6" type="ORF">METZ01_LOCUS129377</name>
</gene>
<dbReference type="PROSITE" id="PS00954">
    <property type="entry name" value="IGP_DEHYDRATASE_1"/>
    <property type="match status" value="1"/>
</dbReference>